<dbReference type="InterPro" id="IPR050640">
    <property type="entry name" value="Bact_2-comp_sensor_kinase"/>
</dbReference>
<protein>
    <recommendedName>
        <fullName evidence="1">Signal transduction histidine kinase internal region domain-containing protein</fullName>
    </recommendedName>
</protein>
<dbReference type="Pfam" id="PF06580">
    <property type="entry name" value="His_kinase"/>
    <property type="match status" value="1"/>
</dbReference>
<dbReference type="GO" id="GO:0016020">
    <property type="term" value="C:membrane"/>
    <property type="evidence" value="ECO:0007669"/>
    <property type="project" value="InterPro"/>
</dbReference>
<name>A0A3A1N7X8_9FLAO</name>
<keyword evidence="3" id="KW-1185">Reference proteome</keyword>
<gene>
    <name evidence="2" type="ORF">D2V08_06625</name>
</gene>
<evidence type="ECO:0000259" key="1">
    <source>
        <dbReference type="Pfam" id="PF06580"/>
    </source>
</evidence>
<reference evidence="2 3" key="1">
    <citation type="submission" date="2018-08" db="EMBL/GenBank/DDBJ databases">
        <title>Proposal of Muricauda 72 sp.nov. and Muricauda NH166 sp.nov., isolated from seawater.</title>
        <authorList>
            <person name="Cheng H."/>
            <person name="Wu Y.-H."/>
            <person name="Guo L.-L."/>
            <person name="Xu X.-W."/>
        </authorList>
    </citation>
    <scope>NUCLEOTIDE SEQUENCE [LARGE SCALE GENOMIC DNA]</scope>
    <source>
        <strain evidence="2 3">KCTC 22173</strain>
    </source>
</reference>
<sequence length="186" mass="21905">MNAIQYFNTTQNTKFALDYFSTFSKLVRFYLKQLGKDSASLYNEIDMLHWYLKLQKLRYDDSFDCSISIEKENNELKEAVIPSFVILMLFENIVEQSIINSVIDQHFNIGIKALKNIIKIEVQYQCKGLESKTLENHWYRENIMGWKEQVELLNTVKGYNISHETSSSFKNGIHKKNIVLQLPYLT</sequence>
<dbReference type="AlphaFoldDB" id="A0A3A1N7X8"/>
<dbReference type="Proteomes" id="UP000266067">
    <property type="component" value="Unassembled WGS sequence"/>
</dbReference>
<comment type="caution">
    <text evidence="2">The sequence shown here is derived from an EMBL/GenBank/DDBJ whole genome shotgun (WGS) entry which is preliminary data.</text>
</comment>
<dbReference type="EMBL" id="QXFH01000070">
    <property type="protein sequence ID" value="RIV35031.1"/>
    <property type="molecule type" value="Genomic_DNA"/>
</dbReference>
<dbReference type="PANTHER" id="PTHR34220">
    <property type="entry name" value="SENSOR HISTIDINE KINASE YPDA"/>
    <property type="match status" value="1"/>
</dbReference>
<dbReference type="InterPro" id="IPR010559">
    <property type="entry name" value="Sig_transdc_His_kin_internal"/>
</dbReference>
<evidence type="ECO:0000313" key="2">
    <source>
        <dbReference type="EMBL" id="RIV35031.1"/>
    </source>
</evidence>
<accession>A0A3A1N7X8</accession>
<dbReference type="OrthoDB" id="9809908at2"/>
<dbReference type="PANTHER" id="PTHR34220:SF7">
    <property type="entry name" value="SENSOR HISTIDINE KINASE YPDA"/>
    <property type="match status" value="1"/>
</dbReference>
<feature type="domain" description="Signal transduction histidine kinase internal region" evidence="1">
    <location>
        <begin position="1"/>
        <end position="63"/>
    </location>
</feature>
<dbReference type="GO" id="GO:0000155">
    <property type="term" value="F:phosphorelay sensor kinase activity"/>
    <property type="evidence" value="ECO:0007669"/>
    <property type="project" value="InterPro"/>
</dbReference>
<organism evidence="2 3">
    <name type="scientific">Flagellimonas lutimaris</name>
    <dbReference type="NCBI Taxonomy" id="475082"/>
    <lineage>
        <taxon>Bacteria</taxon>
        <taxon>Pseudomonadati</taxon>
        <taxon>Bacteroidota</taxon>
        <taxon>Flavobacteriia</taxon>
        <taxon>Flavobacteriales</taxon>
        <taxon>Flavobacteriaceae</taxon>
        <taxon>Flagellimonas</taxon>
    </lineage>
</organism>
<evidence type="ECO:0000313" key="3">
    <source>
        <dbReference type="Proteomes" id="UP000266067"/>
    </source>
</evidence>
<proteinExistence type="predicted"/>